<evidence type="ECO:0000313" key="6">
    <source>
        <dbReference type="Proteomes" id="UP000006620"/>
    </source>
</evidence>
<dbReference type="AlphaFoldDB" id="F8FHY4"/>
<dbReference type="InterPro" id="IPR036582">
    <property type="entry name" value="Mao_N_sf"/>
</dbReference>
<sequence length="431" mass="46483">MHRFRPMLVMTLLFAALFGLFNPSVSAEAPKPLKVFVDTNQIPFEVDPLIINGTTLVQFRPLFQAMGMEVKWEEASRTVTGTKADLTISLRIEDPQAVVNGRQVPLSEPARIVNGSTMVPLRFIGEATGALVNWDAVNSEITLITPALLQSLGMSREEMQKKIDEYAAKQGHPPSASSGDGTVPAPPAAEPKPEAPAAPAAPAAPQTPPPGPSKPVDLAALQGMYYGFRDDFGGYECGGACWDIYTFLPDQRVLVGVPPQGGPETIDCTRDGCTTYTIADGKLTLATGDSYEIGVTSDGYLEIQDVALFPVAAVADGLKLEGTYKHIGYQGLVGIHAFSSSWTEYLTFKSDGTFESTDLSLSSLDVHVSTTNAAGSKSDTGTYQISGNTLILTYQDGSVLRRLFFDHDFDDNQSLKDIQIGSRRFYIPDEQ</sequence>
<feature type="region of interest" description="Disordered" evidence="1">
    <location>
        <begin position="168"/>
        <end position="216"/>
    </location>
</feature>
<dbReference type="HOGENOM" id="CLU_640674_0_0_9"/>
<dbReference type="InterPro" id="IPR012854">
    <property type="entry name" value="Cu_amine_oxidase-like_N"/>
</dbReference>
<reference evidence="5 6" key="2">
    <citation type="journal article" date="2013" name="Genome Announc.">
        <title>Genome Sequence of Growth-Improving Paenibacillus mucilaginosus Strain KNP414.</title>
        <authorList>
            <person name="Lu J.J."/>
            <person name="Wang J.F."/>
            <person name="Hu X.F."/>
        </authorList>
    </citation>
    <scope>NUCLEOTIDE SEQUENCE [LARGE SCALE GENOMIC DNA]</scope>
    <source>
        <strain evidence="5 6">KNP414</strain>
    </source>
</reference>
<feature type="signal peptide" evidence="2">
    <location>
        <begin position="1"/>
        <end position="27"/>
    </location>
</feature>
<evidence type="ECO:0000256" key="1">
    <source>
        <dbReference type="SAM" id="MobiDB-lite"/>
    </source>
</evidence>
<dbReference type="InterPro" id="IPR024311">
    <property type="entry name" value="Lipocalin-like"/>
</dbReference>
<feature type="domain" description="Lipocalin-like" evidence="4">
    <location>
        <begin position="344"/>
        <end position="398"/>
    </location>
</feature>
<evidence type="ECO:0000259" key="3">
    <source>
        <dbReference type="Pfam" id="PF07833"/>
    </source>
</evidence>
<accession>F8FHY4</accession>
<dbReference type="Gene3D" id="3.30.457.10">
    <property type="entry name" value="Copper amine oxidase-like, N-terminal domain"/>
    <property type="match status" value="1"/>
</dbReference>
<organism evidence="5 6">
    <name type="scientific">Paenibacillus mucilaginosus (strain KNP414)</name>
    <dbReference type="NCBI Taxonomy" id="1036673"/>
    <lineage>
        <taxon>Bacteria</taxon>
        <taxon>Bacillati</taxon>
        <taxon>Bacillota</taxon>
        <taxon>Bacilli</taxon>
        <taxon>Bacillales</taxon>
        <taxon>Paenibacillaceae</taxon>
        <taxon>Paenibacillus</taxon>
    </lineage>
</organism>
<feature type="compositionally biased region" description="Pro residues" evidence="1">
    <location>
        <begin position="184"/>
        <end position="196"/>
    </location>
</feature>
<feature type="chain" id="PRO_5003370586" evidence="2">
    <location>
        <begin position="28"/>
        <end position="431"/>
    </location>
</feature>
<dbReference type="SUPFAM" id="SSF55383">
    <property type="entry name" value="Copper amine oxidase, domain N"/>
    <property type="match status" value="1"/>
</dbReference>
<dbReference type="Pfam" id="PF07833">
    <property type="entry name" value="Cu_amine_oxidN1"/>
    <property type="match status" value="1"/>
</dbReference>
<name>F8FHY4_PAEMK</name>
<protein>
    <submittedName>
        <fullName evidence="5">Uncharacterized protein</fullName>
    </submittedName>
</protein>
<reference evidence="6" key="1">
    <citation type="submission" date="2011-06" db="EMBL/GenBank/DDBJ databases">
        <title>Complete genome sequence of Paenibacillus mucilaginosus KNP414.</title>
        <authorList>
            <person name="Wang J."/>
            <person name="Hu S."/>
            <person name="Hu X."/>
            <person name="Zhang B."/>
            <person name="Dong D."/>
            <person name="Zhang S."/>
            <person name="Zhao K."/>
            <person name="Wu D."/>
        </authorList>
    </citation>
    <scope>NUCLEOTIDE SEQUENCE [LARGE SCALE GENOMIC DNA]</scope>
    <source>
        <strain evidence="6">KNP414</strain>
    </source>
</reference>
<evidence type="ECO:0000256" key="2">
    <source>
        <dbReference type="SAM" id="SignalP"/>
    </source>
</evidence>
<feature type="domain" description="Copper amine oxidase-like N-terminal" evidence="3">
    <location>
        <begin position="37"/>
        <end position="142"/>
    </location>
</feature>
<dbReference type="Proteomes" id="UP000006620">
    <property type="component" value="Chromosome"/>
</dbReference>
<evidence type="ECO:0000313" key="5">
    <source>
        <dbReference type="EMBL" id="AEI43326.1"/>
    </source>
</evidence>
<gene>
    <name evidence="5" type="ordered locus">KNP414_04796</name>
</gene>
<dbReference type="RefSeq" id="WP_013918479.1">
    <property type="nucleotide sequence ID" value="NC_015690.1"/>
</dbReference>
<proteinExistence type="predicted"/>
<dbReference type="Pfam" id="PF13648">
    <property type="entry name" value="Lipocalin_4"/>
    <property type="match status" value="1"/>
</dbReference>
<evidence type="ECO:0000259" key="4">
    <source>
        <dbReference type="Pfam" id="PF13648"/>
    </source>
</evidence>
<keyword evidence="2" id="KW-0732">Signal</keyword>
<dbReference type="PATRIC" id="fig|1036673.3.peg.4421"/>
<dbReference type="EMBL" id="CP002869">
    <property type="protein sequence ID" value="AEI43326.1"/>
    <property type="molecule type" value="Genomic_DNA"/>
</dbReference>
<dbReference type="KEGG" id="pms:KNP414_04796"/>